<evidence type="ECO:0000256" key="11">
    <source>
        <dbReference type="ARBA" id="ARBA00045151"/>
    </source>
</evidence>
<dbReference type="GeneID" id="20213534"/>
<name>T1FXI6_HELRO</name>
<dbReference type="Pfam" id="PF17720">
    <property type="entry name" value="RLIG1"/>
    <property type="match status" value="1"/>
</dbReference>
<dbReference type="EMBL" id="KB095811">
    <property type="protein sequence ID" value="ESO13049.1"/>
    <property type="molecule type" value="Genomic_DNA"/>
</dbReference>
<dbReference type="RefSeq" id="XP_009009769.1">
    <property type="nucleotide sequence ID" value="XM_009011521.1"/>
</dbReference>
<dbReference type="EnsemblMetazoa" id="HelroT63644">
    <property type="protein sequence ID" value="HelroP63644"/>
    <property type="gene ID" value="HelroG63644"/>
</dbReference>
<protein>
    <recommendedName>
        <fullName evidence="9">RNA ligase 1</fullName>
        <ecNumber evidence="3">6.5.1.3</ecNumber>
    </recommendedName>
    <alternativeName>
        <fullName evidence="10">RNA ligase</fullName>
    </alternativeName>
</protein>
<dbReference type="PANTHER" id="PTHR31219">
    <property type="entry name" value="CHROMOSOME 28 C12ORF29 HOMOLOG"/>
    <property type="match status" value="1"/>
</dbReference>
<dbReference type="GO" id="GO:0042245">
    <property type="term" value="P:RNA repair"/>
    <property type="evidence" value="ECO:0007669"/>
    <property type="project" value="UniProtKB-KW"/>
</dbReference>
<dbReference type="InParanoid" id="T1FXI6"/>
<comment type="function">
    <text evidence="11">Functions as an RNA ligase, in vitro. The ligation reaction entails three nucleotidyl transfer steps. In the first step, the RNA ligase reacts with ATP in the absence of nucleic acid to form a covalent ligase-AMP intermediate and release pyrophosphate. In step 2, the ligase-AMP binds to the nucleic acid and transfers the adenylate to the 5'-PO4 terminus to form an adenylylated intermediate. In step 3, the RNA ligase directs the attack of the 3'-OH on the 5'-phosphoanhydride linkage, resulting in a repaired 3'-5' phosphodiester and release of AMP. Exhibits selectivity for single-stranded RNA substrates and may not have nick-sealing activity on double-stranded DNA-RNA hybrids. May play a role in maintaining RNA integrity under stress conditions, for example in response to reactive oxygen species (ROS).</text>
</comment>
<dbReference type="AlphaFoldDB" id="T1FXI6"/>
<evidence type="ECO:0000313" key="13">
    <source>
        <dbReference type="EnsemblMetazoa" id="HelroP63644"/>
    </source>
</evidence>
<dbReference type="CTD" id="20213534"/>
<reference evidence="13" key="3">
    <citation type="submission" date="2015-06" db="UniProtKB">
        <authorList>
            <consortium name="EnsemblMetazoa"/>
        </authorList>
    </citation>
    <scope>IDENTIFICATION</scope>
</reference>
<dbReference type="PANTHER" id="PTHR31219:SF2">
    <property type="entry name" value="RNA LIGASE 1"/>
    <property type="match status" value="1"/>
</dbReference>
<dbReference type="EMBL" id="AMQM01000290">
    <property type="status" value="NOT_ANNOTATED_CDS"/>
    <property type="molecule type" value="Genomic_DNA"/>
</dbReference>
<evidence type="ECO:0000313" key="14">
    <source>
        <dbReference type="Proteomes" id="UP000015101"/>
    </source>
</evidence>
<comment type="cofactor">
    <cofactor evidence="1">
        <name>Mn(2+)</name>
        <dbReference type="ChEBI" id="CHEBI:29035"/>
    </cofactor>
</comment>
<keyword evidence="4" id="KW-0436">Ligase</keyword>
<dbReference type="EC" id="6.5.1.3" evidence="3"/>
<evidence type="ECO:0000256" key="3">
    <source>
        <dbReference type="ARBA" id="ARBA00012724"/>
    </source>
</evidence>
<evidence type="ECO:0000313" key="12">
    <source>
        <dbReference type="EMBL" id="ESO13049.1"/>
    </source>
</evidence>
<dbReference type="OrthoDB" id="6021187at2759"/>
<keyword evidence="5" id="KW-0547">Nucleotide-binding</keyword>
<dbReference type="GO" id="GO:0003972">
    <property type="term" value="F:RNA ligase (ATP) activity"/>
    <property type="evidence" value="ECO:0007669"/>
    <property type="project" value="UniProtKB-EC"/>
</dbReference>
<accession>T1FXI6</accession>
<evidence type="ECO:0000256" key="9">
    <source>
        <dbReference type="ARBA" id="ARBA00035168"/>
    </source>
</evidence>
<gene>
    <name evidence="13" type="primary">20213534</name>
    <name evidence="12" type="ORF">HELRODRAFT_63644</name>
</gene>
<evidence type="ECO:0000256" key="2">
    <source>
        <dbReference type="ARBA" id="ARBA00001946"/>
    </source>
</evidence>
<dbReference type="HOGENOM" id="CLU_074918_0_0_1"/>
<dbReference type="OMA" id="KQFMYSA"/>
<keyword evidence="14" id="KW-1185">Reference proteome</keyword>
<proteinExistence type="predicted"/>
<keyword evidence="7" id="KW-0067">ATP-binding</keyword>
<evidence type="ECO:0000256" key="8">
    <source>
        <dbReference type="ARBA" id="ARBA00034038"/>
    </source>
</evidence>
<comment type="catalytic activity">
    <reaction evidence="8">
        <text>ATP + (ribonucleotide)n-3'-hydroxyl + 5'-phospho-(ribonucleotide)m = (ribonucleotide)n+m + AMP + diphosphate.</text>
        <dbReference type="EC" id="6.5.1.3"/>
    </reaction>
</comment>
<evidence type="ECO:0000256" key="1">
    <source>
        <dbReference type="ARBA" id="ARBA00001936"/>
    </source>
</evidence>
<dbReference type="eggNOG" id="ENOG502QWBV">
    <property type="taxonomic scope" value="Eukaryota"/>
</dbReference>
<reference evidence="12 14" key="2">
    <citation type="journal article" date="2013" name="Nature">
        <title>Insights into bilaterian evolution from three spiralian genomes.</title>
        <authorList>
            <person name="Simakov O."/>
            <person name="Marletaz F."/>
            <person name="Cho S.J."/>
            <person name="Edsinger-Gonzales E."/>
            <person name="Havlak P."/>
            <person name="Hellsten U."/>
            <person name="Kuo D.H."/>
            <person name="Larsson T."/>
            <person name="Lv J."/>
            <person name="Arendt D."/>
            <person name="Savage R."/>
            <person name="Osoegawa K."/>
            <person name="de Jong P."/>
            <person name="Grimwood J."/>
            <person name="Chapman J.A."/>
            <person name="Shapiro H."/>
            <person name="Aerts A."/>
            <person name="Otillar R.P."/>
            <person name="Terry A.Y."/>
            <person name="Boore J.L."/>
            <person name="Grigoriev I.V."/>
            <person name="Lindberg D.R."/>
            <person name="Seaver E.C."/>
            <person name="Weisblat D.A."/>
            <person name="Putnam N.H."/>
            <person name="Rokhsar D.S."/>
        </authorList>
    </citation>
    <scope>NUCLEOTIDE SEQUENCE</scope>
</reference>
<dbReference type="KEGG" id="hro:HELRODRAFT_63644"/>
<organism evidence="13 14">
    <name type="scientific">Helobdella robusta</name>
    <name type="common">Californian leech</name>
    <dbReference type="NCBI Taxonomy" id="6412"/>
    <lineage>
        <taxon>Eukaryota</taxon>
        <taxon>Metazoa</taxon>
        <taxon>Spiralia</taxon>
        <taxon>Lophotrochozoa</taxon>
        <taxon>Annelida</taxon>
        <taxon>Clitellata</taxon>
        <taxon>Hirudinea</taxon>
        <taxon>Rhynchobdellida</taxon>
        <taxon>Glossiphoniidae</taxon>
        <taxon>Helobdella</taxon>
    </lineage>
</organism>
<evidence type="ECO:0000256" key="5">
    <source>
        <dbReference type="ARBA" id="ARBA00022741"/>
    </source>
</evidence>
<dbReference type="GO" id="GO:0005524">
    <property type="term" value="F:ATP binding"/>
    <property type="evidence" value="ECO:0007669"/>
    <property type="project" value="UniProtKB-KW"/>
</dbReference>
<dbReference type="Proteomes" id="UP000015101">
    <property type="component" value="Unassembled WGS sequence"/>
</dbReference>
<dbReference type="GO" id="GO:0000302">
    <property type="term" value="P:response to reactive oxygen species"/>
    <property type="evidence" value="ECO:0007669"/>
    <property type="project" value="InterPro"/>
</dbReference>
<keyword evidence="6" id="KW-0692">RNA repair</keyword>
<dbReference type="InterPro" id="IPR041211">
    <property type="entry name" value="RLIG1"/>
</dbReference>
<evidence type="ECO:0000256" key="4">
    <source>
        <dbReference type="ARBA" id="ARBA00022598"/>
    </source>
</evidence>
<evidence type="ECO:0000256" key="6">
    <source>
        <dbReference type="ARBA" id="ARBA00022800"/>
    </source>
</evidence>
<comment type="cofactor">
    <cofactor evidence="2">
        <name>Mg(2+)</name>
        <dbReference type="ChEBI" id="CHEBI:18420"/>
    </cofactor>
</comment>
<reference evidence="14" key="1">
    <citation type="submission" date="2012-12" db="EMBL/GenBank/DDBJ databases">
        <authorList>
            <person name="Hellsten U."/>
            <person name="Grimwood J."/>
            <person name="Chapman J.A."/>
            <person name="Shapiro H."/>
            <person name="Aerts A."/>
            <person name="Otillar R.P."/>
            <person name="Terry A.Y."/>
            <person name="Boore J.L."/>
            <person name="Simakov O."/>
            <person name="Marletaz F."/>
            <person name="Cho S.-J."/>
            <person name="Edsinger-Gonzales E."/>
            <person name="Havlak P."/>
            <person name="Kuo D.-H."/>
            <person name="Larsson T."/>
            <person name="Lv J."/>
            <person name="Arendt D."/>
            <person name="Savage R."/>
            <person name="Osoegawa K."/>
            <person name="de Jong P."/>
            <person name="Lindberg D.R."/>
            <person name="Seaver E.C."/>
            <person name="Weisblat D.A."/>
            <person name="Putnam N.H."/>
            <person name="Grigoriev I.V."/>
            <person name="Rokhsar D.S."/>
        </authorList>
    </citation>
    <scope>NUCLEOTIDE SEQUENCE</scope>
</reference>
<evidence type="ECO:0000256" key="10">
    <source>
        <dbReference type="ARBA" id="ARBA00035432"/>
    </source>
</evidence>
<evidence type="ECO:0000256" key="7">
    <source>
        <dbReference type="ARBA" id="ARBA00022840"/>
    </source>
</evidence>
<sequence>MLLNVKKKINCIFEIVIEPSISSKRPNQFFSVQATDGLRNEFVSSLNQPHIVSEKIDGTSSFVRRFNGIPWLWARHDRKPTKNYKKMHIGDSIDYQDFKIENYKDAPENWTASDACLNEMGKLIPDTNGHIMGWVPINPQLKQHCWHCQAVDLESGLALTLKPNDGHADNTLELSIEPLEKLEECTFELIGTNINGNAYNIGSKQAPLHILVRHGIIKISKTYPNVTQSSLRNWFINDENGRVEGIVWHCSNSRLYKLHRHHLGLEWPIDCTKLSTRPLVINIPKCHNSPNPHFKFLSIFDGRCFNSFNEFVLCYIDKYSSF</sequence>